<reference evidence="3" key="2">
    <citation type="journal article" date="2008" name="PLoS Biol.">
        <title>Population genomic analysis of strain variation in Leptospirillum group II bacteria involved in acid mine drainage formation.</title>
        <authorList>
            <person name="Simmons S.L."/>
            <person name="Dibartolo G."/>
            <person name="Denef V.J."/>
            <person name="Goltsman D.S."/>
            <person name="Thelen M.P."/>
            <person name="Banfield J.F."/>
        </authorList>
    </citation>
    <scope>NUCLEOTIDE SEQUENCE [LARGE SCALE GENOMIC DNA]</scope>
</reference>
<evidence type="ECO:0000256" key="1">
    <source>
        <dbReference type="SAM" id="MobiDB-lite"/>
    </source>
</evidence>
<dbReference type="Pfam" id="PF00534">
    <property type="entry name" value="Glycos_transf_1"/>
    <property type="match status" value="1"/>
</dbReference>
<accession>B6ARW8</accession>
<dbReference type="AlphaFoldDB" id="B6ARW8"/>
<protein>
    <submittedName>
        <fullName evidence="3">Putative glycosyl transferase, group 1</fullName>
    </submittedName>
</protein>
<evidence type="ECO:0000313" key="3">
    <source>
        <dbReference type="EMBL" id="EDZ38214.1"/>
    </source>
</evidence>
<name>B6ARW8_9BACT</name>
<sequence length="431" mass="48657">MWVFSRVIEREASGFVSEEKDNGLGMKVAVVHEWLVTWAGSERVLAEIMKLFPATDLFVLFDRLPANQRNHLPGDPVGQSFLQHVPFVEKIYRNLLPLMPSAIESLDLKSYDLVLSSSHAVAKGVLPHPGQLHLCYCHTPPRYLWDMTEAYFSRSLSGTVKKAAASLFLPSLRQWDYVAGQRPDAFIANSGFVARRISRIYRRRSTVIHPPVDVSRFVPKKTPGGEYFVTLGRLVPYKNIDRIVSAFLGSPHKLCVVGDGPGRAKIQSLIKGQGNIEWMPWVSDSEWGSILQKARAFVFMAEEDFGIAPIEAQAAGVPVVAWGRGGVLETVRAVDPGKVDDPEGVDWEETSGLFYDEPSPESLRRAIAAFVRWEDRFVPAASRRNAERFSDQVFRDQYGQFVRDRWKRHQVEGLSREEDQSGWENAEELPF</sequence>
<evidence type="ECO:0000259" key="2">
    <source>
        <dbReference type="Pfam" id="PF00534"/>
    </source>
</evidence>
<dbReference type="GO" id="GO:0016757">
    <property type="term" value="F:glycosyltransferase activity"/>
    <property type="evidence" value="ECO:0007669"/>
    <property type="project" value="InterPro"/>
</dbReference>
<reference evidence="3" key="1">
    <citation type="journal article" date="2004" name="Nature">
        <title>Community structure and metabolism through reconstruction of microbial genomes from the environment.</title>
        <authorList>
            <person name="Tyson G.W."/>
            <person name="Chapman J."/>
            <person name="Hugenholtz P."/>
            <person name="Allen E.E."/>
            <person name="Ram R.J."/>
            <person name="Richardson P.M."/>
            <person name="Solovyev V.V."/>
            <person name="Rubin E.M."/>
            <person name="Rokhsar D.S."/>
            <person name="Banfield J.F."/>
        </authorList>
    </citation>
    <scope>NUCLEOTIDE SEQUENCE [LARGE SCALE GENOMIC DNA]</scope>
</reference>
<dbReference type="PANTHER" id="PTHR45947">
    <property type="entry name" value="SULFOQUINOVOSYL TRANSFERASE SQD2"/>
    <property type="match status" value="1"/>
</dbReference>
<keyword evidence="3" id="KW-0808">Transferase</keyword>
<dbReference type="SUPFAM" id="SSF53756">
    <property type="entry name" value="UDP-Glycosyltransferase/glycogen phosphorylase"/>
    <property type="match status" value="1"/>
</dbReference>
<dbReference type="Gene3D" id="3.40.50.2000">
    <property type="entry name" value="Glycogen Phosphorylase B"/>
    <property type="match status" value="2"/>
</dbReference>
<dbReference type="InterPro" id="IPR050194">
    <property type="entry name" value="Glycosyltransferase_grp1"/>
</dbReference>
<feature type="region of interest" description="Disordered" evidence="1">
    <location>
        <begin position="411"/>
        <end position="431"/>
    </location>
</feature>
<organism evidence="3">
    <name type="scientific">Leptospirillum sp. Group II '5-way CG'</name>
    <dbReference type="NCBI Taxonomy" id="419541"/>
    <lineage>
        <taxon>Bacteria</taxon>
        <taxon>Pseudomonadati</taxon>
        <taxon>Nitrospirota</taxon>
        <taxon>Nitrospiria</taxon>
        <taxon>Nitrospirales</taxon>
        <taxon>Nitrospiraceae</taxon>
        <taxon>Leptospirillum</taxon>
    </lineage>
</organism>
<feature type="domain" description="Glycosyl transferase family 1" evidence="2">
    <location>
        <begin position="216"/>
        <end position="371"/>
    </location>
</feature>
<dbReference type="InterPro" id="IPR001296">
    <property type="entry name" value="Glyco_trans_1"/>
</dbReference>
<proteinExistence type="predicted"/>
<dbReference type="EMBL" id="DS995262">
    <property type="protein sequence ID" value="EDZ38214.1"/>
    <property type="molecule type" value="Genomic_DNA"/>
</dbReference>
<dbReference type="PANTHER" id="PTHR45947:SF3">
    <property type="entry name" value="SULFOQUINOVOSYL TRANSFERASE SQD2"/>
    <property type="match status" value="1"/>
</dbReference>
<gene>
    <name evidence="3" type="ORF">CGL2_11284035</name>
</gene>